<accession>A0A315EL10</accession>
<keyword evidence="2" id="KW-1185">Reference proteome</keyword>
<dbReference type="EMBL" id="NESP01000001">
    <property type="protein sequence ID" value="PUE58593.1"/>
    <property type="molecule type" value="Genomic_DNA"/>
</dbReference>
<sequence length="277" mass="31044">MNYSPAAVRARLLAKAKAENQDFSLVLTRYGLERMLYRLSVSTNKDNFLLKGALLFDMWFDVPMRPTRDIDLLGFGLAEEPLVLATFQEMCGIECDDGIQFDIGSIKVAEIRKEANYSGLRVTLIGHVDSARCPVQIDIGYGDAVTPAPEHADYPVMLEGLPAPKLRIYPRYTVVAEKYEAIVSLGMVNTRLKDYFDMWVIFNSAELDSAVLTEAIDATFARRNTQTPQTTPVGLTASFGQDAQKTKQWEAFIRKNQLHAPDLNTVVEFLKIKLSPL</sequence>
<dbReference type="Pfam" id="PF08843">
    <property type="entry name" value="AbiEii"/>
    <property type="match status" value="1"/>
</dbReference>
<evidence type="ECO:0000313" key="1">
    <source>
        <dbReference type="EMBL" id="PUE58593.1"/>
    </source>
</evidence>
<dbReference type="RefSeq" id="WP_108401653.1">
    <property type="nucleotide sequence ID" value="NZ_NESP01000001.1"/>
</dbReference>
<dbReference type="InterPro" id="IPR014942">
    <property type="entry name" value="AbiEii"/>
</dbReference>
<dbReference type="Proteomes" id="UP000251341">
    <property type="component" value="Unassembled WGS sequence"/>
</dbReference>
<dbReference type="AlphaFoldDB" id="A0A315EL10"/>
<evidence type="ECO:0000313" key="2">
    <source>
        <dbReference type="Proteomes" id="UP000251341"/>
    </source>
</evidence>
<protein>
    <recommendedName>
        <fullName evidence="3">Nucleotidyl transferase AbiEii/AbiGii toxin family protein</fullName>
    </recommendedName>
</protein>
<proteinExistence type="predicted"/>
<evidence type="ECO:0008006" key="3">
    <source>
        <dbReference type="Google" id="ProtNLM"/>
    </source>
</evidence>
<name>A0A315EL10_9BURK</name>
<gene>
    <name evidence="1" type="ORF">B9Z44_02665</name>
</gene>
<reference evidence="1 2" key="1">
    <citation type="submission" date="2017-04" db="EMBL/GenBank/DDBJ databases">
        <title>Unexpected and diverse lifestyles within the genus Limnohabitans.</title>
        <authorList>
            <person name="Kasalicky V."/>
            <person name="Mehrshad M."/>
            <person name="Andrei S.-A."/>
            <person name="Salcher M."/>
            <person name="Kratochvilova H."/>
            <person name="Simek K."/>
            <person name="Ghai R."/>
        </authorList>
    </citation>
    <scope>NUCLEOTIDE SEQUENCE [LARGE SCALE GENOMIC DNA]</scope>
    <source>
        <strain evidence="1 2">MWH-C5</strain>
    </source>
</reference>
<organism evidence="1 2">
    <name type="scientific">Limnohabitans curvus</name>
    <dbReference type="NCBI Taxonomy" id="323423"/>
    <lineage>
        <taxon>Bacteria</taxon>
        <taxon>Pseudomonadati</taxon>
        <taxon>Pseudomonadota</taxon>
        <taxon>Betaproteobacteria</taxon>
        <taxon>Burkholderiales</taxon>
        <taxon>Comamonadaceae</taxon>
        <taxon>Limnohabitans</taxon>
    </lineage>
</organism>
<comment type="caution">
    <text evidence="1">The sequence shown here is derived from an EMBL/GenBank/DDBJ whole genome shotgun (WGS) entry which is preliminary data.</text>
</comment>